<dbReference type="InterPro" id="IPR020904">
    <property type="entry name" value="Sc_DH/Rdtase_CS"/>
</dbReference>
<dbReference type="RefSeq" id="WP_105740056.1">
    <property type="nucleotide sequence ID" value="NZ_PVBR01000001.1"/>
</dbReference>
<evidence type="ECO:0000256" key="1">
    <source>
        <dbReference type="ARBA" id="ARBA00005125"/>
    </source>
</evidence>
<dbReference type="EMBL" id="PVBR01000001">
    <property type="protein sequence ID" value="PRD45758.1"/>
    <property type="molecule type" value="Genomic_DNA"/>
</dbReference>
<dbReference type="PROSITE" id="PS00061">
    <property type="entry name" value="ADH_SHORT"/>
    <property type="match status" value="1"/>
</dbReference>
<protein>
    <submittedName>
        <fullName evidence="4">Epimerase</fullName>
    </submittedName>
</protein>
<dbReference type="InterPro" id="IPR036291">
    <property type="entry name" value="NAD(P)-bd_dom_sf"/>
</dbReference>
<sequence>MVLENRILITGANGFVGTWLQRELAARTPAGGLSVFPVGYGSATGRRMDITDYHEIAELIRETRPTAIIHLAAVAAPNDARRAYRRAWDINVTGTLNVAQAVMEIAPHARFIFAGSSDAYGESFIEAGGEPVTEKAALKPLSVYGATKAAADILVGQLASEGLKSIRFRPFNHTGPGQSDAYVVPAFARQVAEISASLKSPLLEVGNLLAQRDFMDVRDVVRAYADAALADVPDAFGRAFNLASGKPRQIHAILDALVQMSGLKIDIRVDPERLRGSEVAVATGDAGAALDVFGWKPEIAFETTLADVLDDWKQRVEADQRAGTRQRAGSAS</sequence>
<organism evidence="4 5">
    <name type="scientific">Phyllobacterium phragmitis</name>
    <dbReference type="NCBI Taxonomy" id="2670329"/>
    <lineage>
        <taxon>Bacteria</taxon>
        <taxon>Pseudomonadati</taxon>
        <taxon>Pseudomonadota</taxon>
        <taxon>Alphaproteobacteria</taxon>
        <taxon>Hyphomicrobiales</taxon>
        <taxon>Phyllobacteriaceae</taxon>
        <taxon>Phyllobacterium</taxon>
    </lineage>
</organism>
<gene>
    <name evidence="4" type="ORF">C5748_00965</name>
</gene>
<name>A0A2S9IZ28_9HYPH</name>
<comment type="pathway">
    <text evidence="1">Bacterial outer membrane biogenesis; LPS O-antigen biosynthesis.</text>
</comment>
<evidence type="ECO:0000313" key="4">
    <source>
        <dbReference type="EMBL" id="PRD45758.1"/>
    </source>
</evidence>
<evidence type="ECO:0000313" key="5">
    <source>
        <dbReference type="Proteomes" id="UP000239434"/>
    </source>
</evidence>
<dbReference type="InterPro" id="IPR001509">
    <property type="entry name" value="Epimerase_deHydtase"/>
</dbReference>
<evidence type="ECO:0000256" key="2">
    <source>
        <dbReference type="ARBA" id="ARBA00007637"/>
    </source>
</evidence>
<dbReference type="AlphaFoldDB" id="A0A2S9IZ28"/>
<comment type="caution">
    <text evidence="4">The sequence shown here is derived from an EMBL/GenBank/DDBJ whole genome shotgun (WGS) entry which is preliminary data.</text>
</comment>
<reference evidence="4 5" key="1">
    <citation type="submission" date="2018-02" db="EMBL/GenBank/DDBJ databases">
        <title>The draft genome of Phyllobacterium sp. 1N-3.</title>
        <authorList>
            <person name="Liu L."/>
            <person name="Li L."/>
            <person name="Zhang X."/>
            <person name="Wang T."/>
            <person name="Liang L."/>
        </authorList>
    </citation>
    <scope>NUCLEOTIDE SEQUENCE [LARGE SCALE GENOMIC DNA]</scope>
    <source>
        <strain evidence="4 5">1N-3</strain>
    </source>
</reference>
<dbReference type="Pfam" id="PF01370">
    <property type="entry name" value="Epimerase"/>
    <property type="match status" value="1"/>
</dbReference>
<dbReference type="Gene3D" id="3.40.50.720">
    <property type="entry name" value="NAD(P)-binding Rossmann-like Domain"/>
    <property type="match status" value="1"/>
</dbReference>
<dbReference type="Proteomes" id="UP000239434">
    <property type="component" value="Unassembled WGS sequence"/>
</dbReference>
<proteinExistence type="inferred from homology"/>
<comment type="similarity">
    <text evidence="2">Belongs to the NAD(P)-dependent epimerase/dehydratase family.</text>
</comment>
<keyword evidence="5" id="KW-1185">Reference proteome</keyword>
<dbReference type="PANTHER" id="PTHR43000">
    <property type="entry name" value="DTDP-D-GLUCOSE 4,6-DEHYDRATASE-RELATED"/>
    <property type="match status" value="1"/>
</dbReference>
<dbReference type="SUPFAM" id="SSF51735">
    <property type="entry name" value="NAD(P)-binding Rossmann-fold domains"/>
    <property type="match status" value="1"/>
</dbReference>
<dbReference type="Gene3D" id="3.90.25.10">
    <property type="entry name" value="UDP-galactose 4-epimerase, domain 1"/>
    <property type="match status" value="1"/>
</dbReference>
<feature type="domain" description="NAD-dependent epimerase/dehydratase" evidence="3">
    <location>
        <begin position="7"/>
        <end position="242"/>
    </location>
</feature>
<accession>A0A2S9IZ28</accession>
<evidence type="ECO:0000259" key="3">
    <source>
        <dbReference type="Pfam" id="PF01370"/>
    </source>
</evidence>